<reference evidence="14 15" key="1">
    <citation type="submission" date="2022-07" db="EMBL/GenBank/DDBJ databases">
        <title>A copper resistant bacterium isolated from sediment samples of deep sea hydrothermal areas.</title>
        <authorList>
            <person name="Zeng X."/>
        </authorList>
    </citation>
    <scope>NUCLEOTIDE SEQUENCE [LARGE SCALE GENOMIC DNA]</scope>
    <source>
        <strain evidence="15">CuT 6</strain>
    </source>
</reference>
<evidence type="ECO:0000259" key="12">
    <source>
        <dbReference type="PROSITE" id="PS50192"/>
    </source>
</evidence>
<dbReference type="InterPro" id="IPR000727">
    <property type="entry name" value="T_SNARE_dom"/>
</dbReference>
<comment type="similarity">
    <text evidence="7">Belongs to the methyl-accepting chemotaxis (MCP) protein family.</text>
</comment>
<evidence type="ECO:0000259" key="13">
    <source>
        <dbReference type="PROSITE" id="PS50885"/>
    </source>
</evidence>
<dbReference type="Gene3D" id="1.10.287.950">
    <property type="entry name" value="Methyl-accepting chemotaxis protein"/>
    <property type="match status" value="1"/>
</dbReference>
<dbReference type="PROSITE" id="PS50885">
    <property type="entry name" value="HAMP"/>
    <property type="match status" value="1"/>
</dbReference>
<evidence type="ECO:0000256" key="5">
    <source>
        <dbReference type="ARBA" id="ARBA00023136"/>
    </source>
</evidence>
<dbReference type="Pfam" id="PF00672">
    <property type="entry name" value="HAMP"/>
    <property type="match status" value="1"/>
</dbReference>
<proteinExistence type="inferred from homology"/>
<feature type="domain" description="Methyl-accepting transducer" evidence="11">
    <location>
        <begin position="263"/>
        <end position="499"/>
    </location>
</feature>
<dbReference type="EMBL" id="CP101118">
    <property type="protein sequence ID" value="WZF88594.1"/>
    <property type="molecule type" value="Genomic_DNA"/>
</dbReference>
<name>A0ABZ2W1H8_9GAMM</name>
<dbReference type="PANTHER" id="PTHR32089:SF119">
    <property type="entry name" value="METHYL-ACCEPTING CHEMOTAXIS PROTEIN CTPL"/>
    <property type="match status" value="1"/>
</dbReference>
<feature type="domain" description="HAMP" evidence="13">
    <location>
        <begin position="205"/>
        <end position="258"/>
    </location>
</feature>
<dbReference type="CDD" id="cd06225">
    <property type="entry name" value="HAMP"/>
    <property type="match status" value="1"/>
</dbReference>
<protein>
    <submittedName>
        <fullName evidence="14">Methyl-accepting chemotaxis protein</fullName>
    </submittedName>
</protein>
<dbReference type="SUPFAM" id="SSF58104">
    <property type="entry name" value="Methyl-accepting chemotaxis protein (MCP) signaling domain"/>
    <property type="match status" value="1"/>
</dbReference>
<dbReference type="Gene3D" id="3.30.450.290">
    <property type="match status" value="1"/>
</dbReference>
<dbReference type="Pfam" id="PF00015">
    <property type="entry name" value="MCPsignal"/>
    <property type="match status" value="1"/>
</dbReference>
<feature type="transmembrane region" description="Helical" evidence="10">
    <location>
        <begin position="186"/>
        <end position="208"/>
    </location>
</feature>
<keyword evidence="2" id="KW-0997">Cell inner membrane</keyword>
<keyword evidence="9" id="KW-0175">Coiled coil</keyword>
<dbReference type="InterPro" id="IPR003660">
    <property type="entry name" value="HAMP_dom"/>
</dbReference>
<dbReference type="PROSITE" id="PS50192">
    <property type="entry name" value="T_SNARE"/>
    <property type="match status" value="1"/>
</dbReference>
<keyword evidence="15" id="KW-1185">Reference proteome</keyword>
<gene>
    <name evidence="14" type="ORF">NLK58_20215</name>
</gene>
<evidence type="ECO:0000256" key="7">
    <source>
        <dbReference type="ARBA" id="ARBA00029447"/>
    </source>
</evidence>
<evidence type="ECO:0000256" key="9">
    <source>
        <dbReference type="SAM" id="Coils"/>
    </source>
</evidence>
<evidence type="ECO:0000256" key="6">
    <source>
        <dbReference type="ARBA" id="ARBA00023224"/>
    </source>
</evidence>
<evidence type="ECO:0000313" key="14">
    <source>
        <dbReference type="EMBL" id="WZF88594.1"/>
    </source>
</evidence>
<dbReference type="PANTHER" id="PTHR32089">
    <property type="entry name" value="METHYL-ACCEPTING CHEMOTAXIS PROTEIN MCPB"/>
    <property type="match status" value="1"/>
</dbReference>
<evidence type="ECO:0000256" key="8">
    <source>
        <dbReference type="PROSITE-ProRule" id="PRU00284"/>
    </source>
</evidence>
<dbReference type="PROSITE" id="PS50111">
    <property type="entry name" value="CHEMOTAXIS_TRANSDUC_2"/>
    <property type="match status" value="1"/>
</dbReference>
<evidence type="ECO:0000259" key="11">
    <source>
        <dbReference type="PROSITE" id="PS50111"/>
    </source>
</evidence>
<evidence type="ECO:0000256" key="3">
    <source>
        <dbReference type="ARBA" id="ARBA00022692"/>
    </source>
</evidence>
<dbReference type="SMART" id="SM00283">
    <property type="entry name" value="MA"/>
    <property type="match status" value="1"/>
</dbReference>
<dbReference type="Proteomes" id="UP001475781">
    <property type="component" value="Chromosome"/>
</dbReference>
<dbReference type="CDD" id="cd11386">
    <property type="entry name" value="MCP_signal"/>
    <property type="match status" value="1"/>
</dbReference>
<keyword evidence="3 10" id="KW-0812">Transmembrane</keyword>
<keyword evidence="4 10" id="KW-1133">Transmembrane helix</keyword>
<evidence type="ECO:0000256" key="1">
    <source>
        <dbReference type="ARBA" id="ARBA00004429"/>
    </source>
</evidence>
<evidence type="ECO:0000313" key="15">
    <source>
        <dbReference type="Proteomes" id="UP001475781"/>
    </source>
</evidence>
<comment type="subcellular location">
    <subcellularLocation>
        <location evidence="1">Cell inner membrane</location>
        <topology evidence="1">Multi-pass membrane protein</topology>
    </subcellularLocation>
</comment>
<keyword evidence="2" id="KW-1003">Cell membrane</keyword>
<feature type="domain" description="T-SNARE coiled-coil homology" evidence="12">
    <location>
        <begin position="450"/>
        <end position="512"/>
    </location>
</feature>
<feature type="coiled-coil region" evidence="9">
    <location>
        <begin position="456"/>
        <end position="490"/>
    </location>
</feature>
<evidence type="ECO:0000256" key="2">
    <source>
        <dbReference type="ARBA" id="ARBA00022519"/>
    </source>
</evidence>
<evidence type="ECO:0000256" key="4">
    <source>
        <dbReference type="ARBA" id="ARBA00022989"/>
    </source>
</evidence>
<evidence type="ECO:0000256" key="10">
    <source>
        <dbReference type="SAM" id="Phobius"/>
    </source>
</evidence>
<keyword evidence="5 10" id="KW-0472">Membrane</keyword>
<dbReference type="SMART" id="SM00304">
    <property type="entry name" value="HAMP"/>
    <property type="match status" value="2"/>
</dbReference>
<accession>A0ABZ2W1H8</accession>
<sequence length="545" mass="59869">MKKHYSIRFLLLVALATAFSLVLVFTVLYSANSQRAHVEEFSHKYVDGLAKSYFDGLNTMMITGTIGNRDVLREKVKAPEDVLDVRVIRSDLLNRVFGTGKESEQKREPLDRKALSGERVEAYSKNEEGRVYTLIEPVIARENYQGVNCLGCHQAREGDVLGAIRVDYSLAGSDARLHQQLLTSGGIQVAIFVAVFFLTAAALGRLVFSRLRRLHDRMDEISRNSDLTIELEVTRNDEIGSVSRAFNRMMAKIRESMNTVMDNAEQVEQAARSIAGKADTTEREVLAQRDNTDQVASATTEMAASAVQVRENAIHTTRKSADTAESATKGESLARNAVEGIGALNSEVQSGAQRIEQLDQRTSQMSDMLEVISNIADQTNLLALNAAIEAARAGEQGRGFSVVADEVRALASRTQDSTEEIRNTINGLKGEVVDCVATMRHASEMAEQQVSAILKVESELQAIAAAVRQITDLNQEMESAANEQSEVAESINHNVIEISRSAEQTSGDAKETARIAGDLLSMAENLRKTIEQFRLNQGGRHKPAR</sequence>
<dbReference type="RefSeq" id="WP_117620090.1">
    <property type="nucleotide sequence ID" value="NZ_CP101118.1"/>
</dbReference>
<keyword evidence="6 8" id="KW-0807">Transducer</keyword>
<dbReference type="InterPro" id="IPR004089">
    <property type="entry name" value="MCPsignal_dom"/>
</dbReference>
<organism evidence="14 15">
    <name type="scientific">Marinobacter metalliresistant</name>
    <dbReference type="NCBI Taxonomy" id="2961995"/>
    <lineage>
        <taxon>Bacteria</taxon>
        <taxon>Pseudomonadati</taxon>
        <taxon>Pseudomonadota</taxon>
        <taxon>Gammaproteobacteria</taxon>
        <taxon>Pseudomonadales</taxon>
        <taxon>Marinobacteraceae</taxon>
        <taxon>Marinobacter</taxon>
    </lineage>
</organism>